<evidence type="ECO:0000313" key="10">
    <source>
        <dbReference type="Proteomes" id="UP001139502"/>
    </source>
</evidence>
<comment type="subcellular location">
    <subcellularLocation>
        <location evidence="1">Membrane</location>
        <topology evidence="1">Multi-pass membrane protein</topology>
    </subcellularLocation>
</comment>
<feature type="transmembrane region" description="Helical" evidence="8">
    <location>
        <begin position="402"/>
        <end position="421"/>
    </location>
</feature>
<feature type="transmembrane region" description="Helical" evidence="8">
    <location>
        <begin position="442"/>
        <end position="464"/>
    </location>
</feature>
<gene>
    <name evidence="9" type="ORF">NBM05_13885</name>
</gene>
<dbReference type="RefSeq" id="WP_254168678.1">
    <property type="nucleotide sequence ID" value="NZ_JANAFB010000050.1"/>
</dbReference>
<dbReference type="GO" id="GO:0016020">
    <property type="term" value="C:membrane"/>
    <property type="evidence" value="ECO:0007669"/>
    <property type="project" value="UniProtKB-SubCell"/>
</dbReference>
<feature type="transmembrane region" description="Helical" evidence="8">
    <location>
        <begin position="156"/>
        <end position="177"/>
    </location>
</feature>
<feature type="transmembrane region" description="Helical" evidence="8">
    <location>
        <begin position="54"/>
        <end position="75"/>
    </location>
</feature>
<feature type="transmembrane region" description="Helical" evidence="8">
    <location>
        <begin position="476"/>
        <end position="497"/>
    </location>
</feature>
<feature type="compositionally biased region" description="Low complexity" evidence="7">
    <location>
        <begin position="549"/>
        <end position="559"/>
    </location>
</feature>
<dbReference type="Pfam" id="PF00209">
    <property type="entry name" value="SNF"/>
    <property type="match status" value="2"/>
</dbReference>
<evidence type="ECO:0000256" key="8">
    <source>
        <dbReference type="SAM" id="Phobius"/>
    </source>
</evidence>
<feature type="transmembrane region" description="Helical" evidence="8">
    <location>
        <begin position="96"/>
        <end position="121"/>
    </location>
</feature>
<dbReference type="AlphaFoldDB" id="A0A9X2HCX9"/>
<evidence type="ECO:0000256" key="6">
    <source>
        <dbReference type="RuleBase" id="RU003732"/>
    </source>
</evidence>
<proteinExistence type="inferred from homology"/>
<feature type="transmembrane region" description="Helical" evidence="8">
    <location>
        <begin position="23"/>
        <end position="42"/>
    </location>
</feature>
<dbReference type="NCBIfam" id="NF037979">
    <property type="entry name" value="Na_transp"/>
    <property type="match status" value="1"/>
</dbReference>
<reference evidence="9" key="1">
    <citation type="submission" date="2022-06" db="EMBL/GenBank/DDBJ databases">
        <title>Rothia sp. isolated from sandalwood seedling.</title>
        <authorList>
            <person name="Tuikhar N."/>
            <person name="Kirdat K."/>
            <person name="Thorat V."/>
            <person name="Swetha P."/>
            <person name="Padma S."/>
            <person name="Sundararaj R."/>
            <person name="Yadav A."/>
        </authorList>
    </citation>
    <scope>NUCLEOTIDE SEQUENCE</scope>
    <source>
        <strain evidence="9">AR01</strain>
    </source>
</reference>
<feature type="region of interest" description="Disordered" evidence="7">
    <location>
        <begin position="535"/>
        <end position="588"/>
    </location>
</feature>
<evidence type="ECO:0000256" key="4">
    <source>
        <dbReference type="ARBA" id="ARBA00022989"/>
    </source>
</evidence>
<dbReference type="SUPFAM" id="SSF161070">
    <property type="entry name" value="SNF-like"/>
    <property type="match status" value="1"/>
</dbReference>
<dbReference type="PRINTS" id="PR00176">
    <property type="entry name" value="NANEUSMPORT"/>
</dbReference>
<dbReference type="InterPro" id="IPR000175">
    <property type="entry name" value="Na/ntran_symport"/>
</dbReference>
<evidence type="ECO:0000256" key="3">
    <source>
        <dbReference type="ARBA" id="ARBA00022692"/>
    </source>
</evidence>
<protein>
    <recommendedName>
        <fullName evidence="6">Transporter</fullName>
    </recommendedName>
</protein>
<keyword evidence="4 8" id="KW-1133">Transmembrane helix</keyword>
<dbReference type="CDD" id="cd10334">
    <property type="entry name" value="SLC6sbd_u1"/>
    <property type="match status" value="1"/>
</dbReference>
<evidence type="ECO:0000256" key="1">
    <source>
        <dbReference type="ARBA" id="ARBA00004141"/>
    </source>
</evidence>
<dbReference type="InterPro" id="IPR037272">
    <property type="entry name" value="SNS_sf"/>
</dbReference>
<comment type="caution">
    <text evidence="9">The sequence shown here is derived from an EMBL/GenBank/DDBJ whole genome shotgun (WGS) entry which is preliminary data.</text>
</comment>
<dbReference type="PANTHER" id="PTHR42948">
    <property type="entry name" value="TRANSPORTER"/>
    <property type="match status" value="1"/>
</dbReference>
<dbReference type="EMBL" id="JANAFB010000050">
    <property type="protein sequence ID" value="MCP3427071.1"/>
    <property type="molecule type" value="Genomic_DNA"/>
</dbReference>
<feature type="transmembrane region" description="Helical" evidence="8">
    <location>
        <begin position="268"/>
        <end position="293"/>
    </location>
</feature>
<accession>A0A9X2HCX9</accession>
<dbReference type="Proteomes" id="UP001139502">
    <property type="component" value="Unassembled WGS sequence"/>
</dbReference>
<evidence type="ECO:0000256" key="7">
    <source>
        <dbReference type="SAM" id="MobiDB-lite"/>
    </source>
</evidence>
<keyword evidence="10" id="KW-1185">Reference proteome</keyword>
<keyword evidence="2 6" id="KW-0813">Transport</keyword>
<keyword evidence="5 8" id="KW-0472">Membrane</keyword>
<feature type="transmembrane region" description="Helical" evidence="8">
    <location>
        <begin position="231"/>
        <end position="256"/>
    </location>
</feature>
<feature type="transmembrane region" description="Helical" evidence="8">
    <location>
        <begin position="189"/>
        <end position="211"/>
    </location>
</feature>
<evidence type="ECO:0000256" key="2">
    <source>
        <dbReference type="ARBA" id="ARBA00022448"/>
    </source>
</evidence>
<comment type="similarity">
    <text evidence="6">Belongs to the sodium:neurotransmitter symporter (SNF) (TC 2.A.22) family.</text>
</comment>
<dbReference type="PROSITE" id="PS00610">
    <property type="entry name" value="NA_NEUROTRAN_SYMP_1"/>
    <property type="match status" value="1"/>
</dbReference>
<evidence type="ECO:0000313" key="9">
    <source>
        <dbReference type="EMBL" id="MCP3427071.1"/>
    </source>
</evidence>
<feature type="transmembrane region" description="Helical" evidence="8">
    <location>
        <begin position="364"/>
        <end position="382"/>
    </location>
</feature>
<keyword evidence="3 6" id="KW-0812">Transmembrane</keyword>
<evidence type="ECO:0000256" key="5">
    <source>
        <dbReference type="ARBA" id="ARBA00023136"/>
    </source>
</evidence>
<dbReference type="GO" id="GO:0015293">
    <property type="term" value="F:symporter activity"/>
    <property type="evidence" value="ECO:0007669"/>
    <property type="project" value="UniProtKB-KW"/>
</dbReference>
<name>A0A9X2HCX9_9MICC</name>
<dbReference type="PANTHER" id="PTHR42948:SF1">
    <property type="entry name" value="TRANSPORTER"/>
    <property type="match status" value="1"/>
</dbReference>
<sequence>MSSSPPTTEAPAERREGFSSRRVFIFAAIGSAIGLGNIWRFPYVAYENGGGAFIVPYLVALLTAGIPLLFFDYAIGHRHRASAPLSFRRLHPKLEFLGWWQLAICFVIASYYAVILAWAVMYTGFSFTRAWGDDPAGYFQETFTQSTGGPGVGFDVVPQVMIPLAAVWVVLLIVMSLGVQKGIGASNVVFLPLLVVMFVVMVVMALTLPGAEIGLDALFTPDWSLLGDSGVWVAAYGQIFFSLSVGFGIMITYSSYLKRKTDLTSSGLVVGFSNSSFEILAGIGVFAALGFMAQAAGTGVSEVADSGIGLAFIAFPAVINEAPFGLLIGVLFFGALSFAAFTSLISIVEVVIAGVQDKLGMRRVPATLGVGGLIAVASLLLFPTTTGLNLLDVVDNFVNNFGIVVVALIAVTLLTAGFNALPRLRDHLNAVSAFKVGRTWQIFVGVVTPLLLGYILIDQISAVIAEGYGGLPRDFVNVYGWGMSIGLVVVAVLLSLIPWSARSRAAEPSPAYAVLDPTLDGTLLRRNAGRGDAARVDVDPALRAPARGDQAGPAPWADAAPRDPSEGGRPAGVAAASQHPEQERGEQA</sequence>
<feature type="transmembrane region" description="Helical" evidence="8">
    <location>
        <begin position="324"/>
        <end position="352"/>
    </location>
</feature>
<keyword evidence="6" id="KW-0769">Symport</keyword>
<dbReference type="PROSITE" id="PS50267">
    <property type="entry name" value="NA_NEUROTRAN_SYMP_3"/>
    <property type="match status" value="1"/>
</dbReference>
<organism evidence="9 10">
    <name type="scientific">Rothia santali</name>
    <dbReference type="NCBI Taxonomy" id="2949643"/>
    <lineage>
        <taxon>Bacteria</taxon>
        <taxon>Bacillati</taxon>
        <taxon>Actinomycetota</taxon>
        <taxon>Actinomycetes</taxon>
        <taxon>Micrococcales</taxon>
        <taxon>Micrococcaceae</taxon>
        <taxon>Rothia</taxon>
    </lineage>
</organism>